<dbReference type="Proteomes" id="UP000292235">
    <property type="component" value="Chromosome"/>
</dbReference>
<evidence type="ECO:0000256" key="1">
    <source>
        <dbReference type="SAM" id="MobiDB-lite"/>
    </source>
</evidence>
<protein>
    <submittedName>
        <fullName evidence="2">Putative transposase</fullName>
    </submittedName>
</protein>
<name>A0A4P6QAA4_9ACTN</name>
<dbReference type="AlphaFoldDB" id="A0A4P6QAA4"/>
<accession>A0A4P6QAA4</accession>
<sequence>MSWRYDQRTVSVWTTAGRLKNVGFACAPEALKMLVEHRQGDSDLVERGGVFYLMATCEVAEAEQYSPEGFIGVDLGIANIATTSTGYRAAGRGLNRHRKRQAALRAELQAKKTTSAKRRLKTRRRREARHVANTNHVIAKQIVTEAERTSAGIALEDLTGICDAVAHGSGVRPAPRHRRAGRVDLRRGRLCHPARFQPRFPTCQRNTPGRVPFSAPNVMTGNT</sequence>
<gene>
    <name evidence="2" type="ORF">EKD16_23405</name>
</gene>
<evidence type="ECO:0000313" key="3">
    <source>
        <dbReference type="Proteomes" id="UP000292235"/>
    </source>
</evidence>
<feature type="region of interest" description="Disordered" evidence="1">
    <location>
        <begin position="201"/>
        <end position="223"/>
    </location>
</feature>
<dbReference type="KEGG" id="strr:EKD16_23405"/>
<proteinExistence type="predicted"/>
<evidence type="ECO:0000313" key="2">
    <source>
        <dbReference type="EMBL" id="QBI56429.1"/>
    </source>
</evidence>
<dbReference type="EMBL" id="CP036455">
    <property type="protein sequence ID" value="QBI56429.1"/>
    <property type="molecule type" value="Genomic_DNA"/>
</dbReference>
<keyword evidence="3" id="KW-1185">Reference proteome</keyword>
<reference evidence="2 3" key="1">
    <citation type="submission" date="2019-02" db="EMBL/GenBank/DDBJ databases">
        <authorList>
            <person name="Khodamoradi S."/>
            <person name="Hahnke R.L."/>
            <person name="Kaempfer P."/>
            <person name="Schumann P."/>
            <person name="Rohde M."/>
            <person name="Steinert M."/>
            <person name="Luzhetskyy A."/>
            <person name="Wink J."/>
            <person name="Ruckert C."/>
        </authorList>
    </citation>
    <scope>NUCLEOTIDE SEQUENCE [LARGE SCALE GENOMIC DNA]</scope>
    <source>
        <strain evidence="2 3">M2</strain>
    </source>
</reference>
<organism evidence="2 3">
    <name type="scientific">Streptomonospora litoralis</name>
    <dbReference type="NCBI Taxonomy" id="2498135"/>
    <lineage>
        <taxon>Bacteria</taxon>
        <taxon>Bacillati</taxon>
        <taxon>Actinomycetota</taxon>
        <taxon>Actinomycetes</taxon>
        <taxon>Streptosporangiales</taxon>
        <taxon>Nocardiopsidaceae</taxon>
        <taxon>Streptomonospora</taxon>
    </lineage>
</organism>